<dbReference type="GO" id="GO:0005829">
    <property type="term" value="C:cytosol"/>
    <property type="evidence" value="ECO:0007669"/>
    <property type="project" value="TreeGrafter"/>
</dbReference>
<keyword evidence="1 5" id="KW-0436">Ligase</keyword>
<evidence type="ECO:0000313" key="5">
    <source>
        <dbReference type="EMBL" id="CCG06633.1"/>
    </source>
</evidence>
<keyword evidence="3" id="KW-0067">ATP-binding</keyword>
<evidence type="ECO:0000256" key="2">
    <source>
        <dbReference type="ARBA" id="ARBA00022741"/>
    </source>
</evidence>
<accession>H6SIK6</accession>
<dbReference type="KEGG" id="rpm:RSPPHO_00007"/>
<keyword evidence="5" id="KW-0030">Aminoacyl-tRNA synthetase</keyword>
<dbReference type="PANTHER" id="PTHR42918:SF6">
    <property type="entry name" value="ELONGATION FACTOR P--(R)-BETA-LYSINE LIGASE"/>
    <property type="match status" value="1"/>
</dbReference>
<dbReference type="PRINTS" id="PR00982">
    <property type="entry name" value="TRNASYNTHLYS"/>
</dbReference>
<evidence type="ECO:0000259" key="4">
    <source>
        <dbReference type="PROSITE" id="PS50862"/>
    </source>
</evidence>
<dbReference type="PATRIC" id="fig|1150469.3.peg.33"/>
<dbReference type="EC" id="6.1.1.6" evidence="5"/>
<proteinExistence type="predicted"/>
<dbReference type="OrthoDB" id="9801152at2"/>
<feature type="domain" description="Aminoacyl-transfer RNA synthetases class-II family profile" evidence="4">
    <location>
        <begin position="22"/>
        <end position="353"/>
    </location>
</feature>
<evidence type="ECO:0000256" key="3">
    <source>
        <dbReference type="ARBA" id="ARBA00022840"/>
    </source>
</evidence>
<keyword evidence="2" id="KW-0547">Nucleotide-binding</keyword>
<dbReference type="InterPro" id="IPR018149">
    <property type="entry name" value="Lys-tRNA-synth_II_C"/>
</dbReference>
<organism evidence="5 6">
    <name type="scientific">Pararhodospirillum photometricum DSM 122</name>
    <dbReference type="NCBI Taxonomy" id="1150469"/>
    <lineage>
        <taxon>Bacteria</taxon>
        <taxon>Pseudomonadati</taxon>
        <taxon>Pseudomonadota</taxon>
        <taxon>Alphaproteobacteria</taxon>
        <taxon>Rhodospirillales</taxon>
        <taxon>Rhodospirillaceae</taxon>
        <taxon>Pararhodospirillum</taxon>
    </lineage>
</organism>
<gene>
    <name evidence="5" type="ORF">RSPPHO_00007</name>
</gene>
<dbReference type="GO" id="GO:0000049">
    <property type="term" value="F:tRNA binding"/>
    <property type="evidence" value="ECO:0007669"/>
    <property type="project" value="TreeGrafter"/>
</dbReference>
<dbReference type="HOGENOM" id="CLU_008255_1_0_5"/>
<dbReference type="InterPro" id="IPR004525">
    <property type="entry name" value="EpmA"/>
</dbReference>
<dbReference type="GO" id="GO:0004824">
    <property type="term" value="F:lysine-tRNA ligase activity"/>
    <property type="evidence" value="ECO:0007669"/>
    <property type="project" value="UniProtKB-EC"/>
</dbReference>
<dbReference type="NCBIfam" id="NF006828">
    <property type="entry name" value="PRK09350.1"/>
    <property type="match status" value="1"/>
</dbReference>
<dbReference type="PROSITE" id="PS50862">
    <property type="entry name" value="AA_TRNA_LIGASE_II"/>
    <property type="match status" value="1"/>
</dbReference>
<dbReference type="InterPro" id="IPR006195">
    <property type="entry name" value="aa-tRNA-synth_II"/>
</dbReference>
<dbReference type="InterPro" id="IPR045864">
    <property type="entry name" value="aa-tRNA-synth_II/BPL/LPL"/>
</dbReference>
<dbReference type="PANTHER" id="PTHR42918">
    <property type="entry name" value="LYSYL-TRNA SYNTHETASE"/>
    <property type="match status" value="1"/>
</dbReference>
<dbReference type="InterPro" id="IPR004364">
    <property type="entry name" value="Aa-tRNA-synt_II"/>
</dbReference>
<evidence type="ECO:0000256" key="1">
    <source>
        <dbReference type="ARBA" id="ARBA00022598"/>
    </source>
</evidence>
<dbReference type="SUPFAM" id="SSF55681">
    <property type="entry name" value="Class II aaRS and biotin synthetases"/>
    <property type="match status" value="1"/>
</dbReference>
<dbReference type="Pfam" id="PF00152">
    <property type="entry name" value="tRNA-synt_2"/>
    <property type="match status" value="1"/>
</dbReference>
<dbReference type="GO" id="GO:0006430">
    <property type="term" value="P:lysyl-tRNA aminoacylation"/>
    <property type="evidence" value="ECO:0007669"/>
    <property type="project" value="InterPro"/>
</dbReference>
<dbReference type="Proteomes" id="UP000033220">
    <property type="component" value="Chromosome DSM 122"/>
</dbReference>
<dbReference type="NCBIfam" id="TIGR00462">
    <property type="entry name" value="genX"/>
    <property type="match status" value="1"/>
</dbReference>
<dbReference type="Gene3D" id="3.30.930.10">
    <property type="entry name" value="Bira Bifunctional Protein, Domain 2"/>
    <property type="match status" value="1"/>
</dbReference>
<sequence>MPPSLPPYHPEAFARRRPYLLVRSRVLAALRAFFAARGALEVDTPALQVSPGLEPHLMAFKTRLDGPFGQGKRDLYLHTSPEFAMKKILAAGEPAIFQIAHVFRNGERSPTHHPEFTMLEWYRVGQSFSALMDETEALVAAVARAAGTDVLHWKGQTFDPFGPWERLSVSEALARHTGINLPPLLDHAVTLSGQPHEPDPGPLAAAAQTIGVRTEPQDRFEDVFFRILLDRVEPHLGHERPCFLYGYPLCMAALSRPDPADPRFAERFEAYVGGLELANAFGELTDPVEQRARFVADMDVKERLYGERYPLDEAFLEALHQGLPPCCGSALGVDRLVMLVSGARHIDDVQWMPVVS</sequence>
<keyword evidence="6" id="KW-1185">Reference proteome</keyword>
<protein>
    <submittedName>
        <fullName evidence="5">tRNA synthetase, class II (D, K and N)</fullName>
        <ecNumber evidence="5">6.1.1.6</ecNumber>
    </submittedName>
</protein>
<dbReference type="GO" id="GO:0005524">
    <property type="term" value="F:ATP binding"/>
    <property type="evidence" value="ECO:0007669"/>
    <property type="project" value="UniProtKB-KW"/>
</dbReference>
<name>H6SIK6_PARPM</name>
<dbReference type="RefSeq" id="WP_014413273.1">
    <property type="nucleotide sequence ID" value="NC_017059.1"/>
</dbReference>
<reference evidence="5 6" key="1">
    <citation type="submission" date="2012-02" db="EMBL/GenBank/DDBJ databases">
        <title>Shotgun genome sequence of Phaeospirillum photometricum DSM 122.</title>
        <authorList>
            <person name="Duquesne K."/>
            <person name="Sturgis J."/>
        </authorList>
    </citation>
    <scope>NUCLEOTIDE SEQUENCE [LARGE SCALE GENOMIC DNA]</scope>
    <source>
        <strain evidence="6">DSM122</strain>
    </source>
</reference>
<dbReference type="EMBL" id="HE663493">
    <property type="protein sequence ID" value="CCG06633.1"/>
    <property type="molecule type" value="Genomic_DNA"/>
</dbReference>
<dbReference type="eggNOG" id="COG2269">
    <property type="taxonomic scope" value="Bacteria"/>
</dbReference>
<dbReference type="STRING" id="1150469.RSPPHO_00007"/>
<evidence type="ECO:0000313" key="6">
    <source>
        <dbReference type="Proteomes" id="UP000033220"/>
    </source>
</evidence>
<dbReference type="AlphaFoldDB" id="H6SIK6"/>